<evidence type="ECO:0000259" key="1">
    <source>
        <dbReference type="PROSITE" id="PS50006"/>
    </source>
</evidence>
<comment type="caution">
    <text evidence="2">The sequence shown here is derived from an EMBL/GenBank/DDBJ whole genome shotgun (WGS) entry which is preliminary data.</text>
</comment>
<dbReference type="EMBL" id="RJUK01000001">
    <property type="protein sequence ID" value="ROQ19850.1"/>
    <property type="molecule type" value="Genomic_DNA"/>
</dbReference>
<organism evidence="2 3">
    <name type="scientific">Marinimicrobium koreense</name>
    <dbReference type="NCBI Taxonomy" id="306545"/>
    <lineage>
        <taxon>Bacteria</taxon>
        <taxon>Pseudomonadati</taxon>
        <taxon>Pseudomonadota</taxon>
        <taxon>Gammaproteobacteria</taxon>
        <taxon>Cellvibrionales</taxon>
        <taxon>Cellvibrionaceae</taxon>
        <taxon>Marinimicrobium</taxon>
    </lineage>
</organism>
<dbReference type="PANTHER" id="PTHR23308">
    <property type="entry name" value="NUCLEAR INHIBITOR OF PROTEIN PHOSPHATASE-1"/>
    <property type="match status" value="1"/>
</dbReference>
<dbReference type="PROSITE" id="PS50006">
    <property type="entry name" value="FHA_DOMAIN"/>
    <property type="match status" value="1"/>
</dbReference>
<dbReference type="CDD" id="cd00060">
    <property type="entry name" value="FHA"/>
    <property type="match status" value="1"/>
</dbReference>
<dbReference type="InterPro" id="IPR050923">
    <property type="entry name" value="Cell_Proc_Reg/RNA_Proc"/>
</dbReference>
<dbReference type="SMART" id="SM00240">
    <property type="entry name" value="FHA"/>
    <property type="match status" value="1"/>
</dbReference>
<proteinExistence type="predicted"/>
<dbReference type="SUPFAM" id="SSF49879">
    <property type="entry name" value="SMAD/FHA domain"/>
    <property type="match status" value="1"/>
</dbReference>
<dbReference type="InterPro" id="IPR008984">
    <property type="entry name" value="SMAD_FHA_dom_sf"/>
</dbReference>
<dbReference type="Pfam" id="PF00498">
    <property type="entry name" value="FHA"/>
    <property type="match status" value="1"/>
</dbReference>
<protein>
    <submittedName>
        <fullName evidence="2">FHA domain-containing protein</fullName>
    </submittedName>
</protein>
<reference evidence="2 3" key="1">
    <citation type="submission" date="2018-11" db="EMBL/GenBank/DDBJ databases">
        <title>Genomic Encyclopedia of Type Strains, Phase IV (KMG-IV): sequencing the most valuable type-strain genomes for metagenomic binning, comparative biology and taxonomic classification.</title>
        <authorList>
            <person name="Goeker M."/>
        </authorList>
    </citation>
    <scope>NUCLEOTIDE SEQUENCE [LARGE SCALE GENOMIC DNA]</scope>
    <source>
        <strain evidence="2 3">DSM 16974</strain>
    </source>
</reference>
<dbReference type="OrthoDB" id="151099at2"/>
<sequence length="117" mass="13604">MAWLIQLVDDVAVHKFELVGGELTLGRHPECDVLIDDSAVSGRHARMSVKPNPDFPQFREYYLEDLGSTNGTFVNDQRVAQRLRLHHNDKIRLAWNQFKFVDNDEQDLERTRHMVSS</sequence>
<evidence type="ECO:0000313" key="3">
    <source>
        <dbReference type="Proteomes" id="UP000273643"/>
    </source>
</evidence>
<evidence type="ECO:0000313" key="2">
    <source>
        <dbReference type="EMBL" id="ROQ19850.1"/>
    </source>
</evidence>
<dbReference type="InterPro" id="IPR000253">
    <property type="entry name" value="FHA_dom"/>
</dbReference>
<name>A0A3N1NZK2_9GAMM</name>
<keyword evidence="3" id="KW-1185">Reference proteome</keyword>
<dbReference type="Proteomes" id="UP000273643">
    <property type="component" value="Unassembled WGS sequence"/>
</dbReference>
<dbReference type="AlphaFoldDB" id="A0A3N1NZK2"/>
<dbReference type="Gene3D" id="2.60.200.20">
    <property type="match status" value="1"/>
</dbReference>
<feature type="domain" description="FHA" evidence="1">
    <location>
        <begin position="23"/>
        <end position="79"/>
    </location>
</feature>
<accession>A0A3N1NZK2</accession>
<gene>
    <name evidence="2" type="ORF">EDC38_0439</name>
</gene>
<dbReference type="RefSeq" id="WP_024459878.1">
    <property type="nucleotide sequence ID" value="NZ_JBHYFO010000009.1"/>
</dbReference>